<name>A0A9N7TK34_PLEPL</name>
<evidence type="ECO:0000313" key="2">
    <source>
        <dbReference type="Proteomes" id="UP001153269"/>
    </source>
</evidence>
<protein>
    <submittedName>
        <fullName evidence="1">Uncharacterized protein</fullName>
    </submittedName>
</protein>
<accession>A0A9N7TK34</accession>
<dbReference type="AlphaFoldDB" id="A0A9N7TK34"/>
<sequence length="116" mass="12856">MQPLWSSRPRVQLIGFTAQPTHAEKEELLPASEATFPGLLLMFLNIGTGVSRTGSGWGKKWRTCSCSLLPHFTCLSAERSRVQSAWMGIMLMKEEEEGWEAFARLGTKQPISCAGL</sequence>
<evidence type="ECO:0000313" key="1">
    <source>
        <dbReference type="EMBL" id="CAB1414517.1"/>
    </source>
</evidence>
<comment type="caution">
    <text evidence="1">The sequence shown here is derived from an EMBL/GenBank/DDBJ whole genome shotgun (WGS) entry which is preliminary data.</text>
</comment>
<keyword evidence="2" id="KW-1185">Reference proteome</keyword>
<gene>
    <name evidence="1" type="ORF">PLEPLA_LOCUS2226</name>
</gene>
<dbReference type="EMBL" id="CADEAL010000111">
    <property type="protein sequence ID" value="CAB1414517.1"/>
    <property type="molecule type" value="Genomic_DNA"/>
</dbReference>
<dbReference type="Proteomes" id="UP001153269">
    <property type="component" value="Unassembled WGS sequence"/>
</dbReference>
<organism evidence="1 2">
    <name type="scientific">Pleuronectes platessa</name>
    <name type="common">European plaice</name>
    <dbReference type="NCBI Taxonomy" id="8262"/>
    <lineage>
        <taxon>Eukaryota</taxon>
        <taxon>Metazoa</taxon>
        <taxon>Chordata</taxon>
        <taxon>Craniata</taxon>
        <taxon>Vertebrata</taxon>
        <taxon>Euteleostomi</taxon>
        <taxon>Actinopterygii</taxon>
        <taxon>Neopterygii</taxon>
        <taxon>Teleostei</taxon>
        <taxon>Neoteleostei</taxon>
        <taxon>Acanthomorphata</taxon>
        <taxon>Carangaria</taxon>
        <taxon>Pleuronectiformes</taxon>
        <taxon>Pleuronectoidei</taxon>
        <taxon>Pleuronectidae</taxon>
        <taxon>Pleuronectes</taxon>
    </lineage>
</organism>
<proteinExistence type="predicted"/>
<reference evidence="1" key="1">
    <citation type="submission" date="2020-03" db="EMBL/GenBank/DDBJ databases">
        <authorList>
            <person name="Weist P."/>
        </authorList>
    </citation>
    <scope>NUCLEOTIDE SEQUENCE</scope>
</reference>